<evidence type="ECO:0000313" key="1">
    <source>
        <dbReference type="EMBL" id="EXV03479.1"/>
    </source>
</evidence>
<accession>A0A0A1V024</accession>
<dbReference type="HOGENOM" id="CLU_1547970_0_0_1"/>
<evidence type="ECO:0000313" key="2">
    <source>
        <dbReference type="Proteomes" id="UP000030151"/>
    </source>
</evidence>
<proteinExistence type="predicted"/>
<comment type="caution">
    <text evidence="1">The sequence shown here is derived from an EMBL/GenBank/DDBJ whole genome shotgun (WGS) entry which is preliminary data.</text>
</comment>
<protein>
    <submittedName>
        <fullName evidence="1">Uncharacterized protein</fullName>
    </submittedName>
</protein>
<dbReference type="AlphaFoldDB" id="A0A0A1V024"/>
<organism evidence="1 2">
    <name type="scientific">Metarhizium robertsii</name>
    <dbReference type="NCBI Taxonomy" id="568076"/>
    <lineage>
        <taxon>Eukaryota</taxon>
        <taxon>Fungi</taxon>
        <taxon>Dikarya</taxon>
        <taxon>Ascomycota</taxon>
        <taxon>Pezizomycotina</taxon>
        <taxon>Sordariomycetes</taxon>
        <taxon>Hypocreomycetidae</taxon>
        <taxon>Hypocreales</taxon>
        <taxon>Clavicipitaceae</taxon>
        <taxon>Metarhizium</taxon>
    </lineage>
</organism>
<dbReference type="EMBL" id="JELW01000003">
    <property type="protein sequence ID" value="EXV03479.1"/>
    <property type="molecule type" value="Genomic_DNA"/>
</dbReference>
<dbReference type="Proteomes" id="UP000030151">
    <property type="component" value="Unassembled WGS sequence"/>
</dbReference>
<sequence length="173" mass="19459">MGCGRSSRTLLICRVALSTHQIKARKEHTTGLALFIPHHSTPHTVVDHTSLPTSDLDEVKCTYSNIGVFNGARDDTRRRMPMPTLFQSMANRGYLAPNRWDVAFWSMGERRSETSMARAHAGQLAAMLLFTRRPRTPAILGNSNEAFRPLTPRRLCSVVPLQHPDVGCWFQMS</sequence>
<reference evidence="1 2" key="1">
    <citation type="submission" date="2014-02" db="EMBL/GenBank/DDBJ databases">
        <title>The genome sequence of the entomopathogenic fungus Metarhizium robertsii ARSEF 2575.</title>
        <authorList>
            <person name="Giuliano Garisto Donzelli B."/>
            <person name="Roe B.A."/>
            <person name="Macmil S.L."/>
            <person name="Krasnoff S.B."/>
            <person name="Gibson D.M."/>
        </authorList>
    </citation>
    <scope>NUCLEOTIDE SEQUENCE [LARGE SCALE GENOMIC DNA]</scope>
    <source>
        <strain evidence="1 2">ARSEF 2575</strain>
    </source>
</reference>
<gene>
    <name evidence="1" type="ORF">X797_003279</name>
</gene>
<name>A0A0A1V024_9HYPO</name>